<dbReference type="Proteomes" id="UP000218896">
    <property type="component" value="Unassembled WGS sequence"/>
</dbReference>
<comment type="cofactor">
    <cofactor evidence="1">
        <name>pyruvate</name>
        <dbReference type="ChEBI" id="CHEBI:15361"/>
    </cofactor>
</comment>
<keyword evidence="5" id="KW-0210">Decarboxylase</keyword>
<protein>
    <recommendedName>
        <fullName evidence="3">phosphatidylserine decarboxylase</fullName>
        <ecNumber evidence="3">4.1.1.65</ecNumber>
    </recommendedName>
</protein>
<evidence type="ECO:0000256" key="1">
    <source>
        <dbReference type="ARBA" id="ARBA00001928"/>
    </source>
</evidence>
<dbReference type="OrthoDB" id="9802030at2"/>
<dbReference type="EC" id="4.1.1.65" evidence="3"/>
<evidence type="ECO:0000256" key="8">
    <source>
        <dbReference type="ARBA" id="ARBA00023209"/>
    </source>
</evidence>
<evidence type="ECO:0000313" key="14">
    <source>
        <dbReference type="Proteomes" id="UP000218896"/>
    </source>
</evidence>
<dbReference type="InterPro" id="IPR033177">
    <property type="entry name" value="PSD-B"/>
</dbReference>
<keyword evidence="4" id="KW-0444">Lipid biosynthesis</keyword>
<dbReference type="UniPathway" id="UPA00558"/>
<name>A0A2A2F548_9GAMM</name>
<accession>A0A2A2F548</accession>
<keyword evidence="7" id="KW-0865">Zymogen</keyword>
<comment type="pathway">
    <text evidence="2">Lipid metabolism.</text>
</comment>
<evidence type="ECO:0000256" key="11">
    <source>
        <dbReference type="ARBA" id="ARBA00023317"/>
    </source>
</evidence>
<evidence type="ECO:0000256" key="9">
    <source>
        <dbReference type="ARBA" id="ARBA00023239"/>
    </source>
</evidence>
<dbReference type="Pfam" id="PF02666">
    <property type="entry name" value="PS_Dcarbxylase"/>
    <property type="match status" value="1"/>
</dbReference>
<evidence type="ECO:0000256" key="6">
    <source>
        <dbReference type="ARBA" id="ARBA00023098"/>
    </source>
</evidence>
<evidence type="ECO:0000256" key="5">
    <source>
        <dbReference type="ARBA" id="ARBA00022793"/>
    </source>
</evidence>
<evidence type="ECO:0000256" key="7">
    <source>
        <dbReference type="ARBA" id="ARBA00023145"/>
    </source>
</evidence>
<dbReference type="AlphaFoldDB" id="A0A2A2F548"/>
<dbReference type="GO" id="GO:0004609">
    <property type="term" value="F:phosphatidylserine decarboxylase activity"/>
    <property type="evidence" value="ECO:0007669"/>
    <property type="project" value="UniProtKB-EC"/>
</dbReference>
<dbReference type="PANTHER" id="PTHR10067">
    <property type="entry name" value="PHOSPHATIDYLSERINE DECARBOXYLASE"/>
    <property type="match status" value="1"/>
</dbReference>
<dbReference type="PANTHER" id="PTHR10067:SF6">
    <property type="entry name" value="PHOSPHATIDYLSERINE DECARBOXYLASE PROENZYME, MITOCHONDRIAL"/>
    <property type="match status" value="1"/>
</dbReference>
<organism evidence="13 14">
    <name type="scientific">Halovibrio salipaludis</name>
    <dbReference type="NCBI Taxonomy" id="2032626"/>
    <lineage>
        <taxon>Bacteria</taxon>
        <taxon>Pseudomonadati</taxon>
        <taxon>Pseudomonadota</taxon>
        <taxon>Gammaproteobacteria</taxon>
        <taxon>Oceanospirillales</taxon>
        <taxon>Halomonadaceae</taxon>
        <taxon>Halovibrio</taxon>
    </lineage>
</organism>
<comment type="pathway">
    <text evidence="12">Phospholipid metabolism; phosphatidylethanolamine biosynthesis.</text>
</comment>
<evidence type="ECO:0000256" key="4">
    <source>
        <dbReference type="ARBA" id="ARBA00022516"/>
    </source>
</evidence>
<keyword evidence="14" id="KW-1185">Reference proteome</keyword>
<keyword evidence="10" id="KW-1208">Phospholipid metabolism</keyword>
<evidence type="ECO:0000256" key="12">
    <source>
        <dbReference type="ARBA" id="ARBA00024326"/>
    </source>
</evidence>
<gene>
    <name evidence="13" type="primary">psd</name>
    <name evidence="13" type="ORF">CK501_12625</name>
</gene>
<dbReference type="EMBL" id="NSKD01000006">
    <property type="protein sequence ID" value="PAU79732.1"/>
    <property type="molecule type" value="Genomic_DNA"/>
</dbReference>
<keyword evidence="11" id="KW-0670">Pyruvate</keyword>
<comment type="caution">
    <text evidence="13">The sequence shown here is derived from an EMBL/GenBank/DDBJ whole genome shotgun (WGS) entry which is preliminary data.</text>
</comment>
<keyword evidence="6" id="KW-0443">Lipid metabolism</keyword>
<proteinExistence type="predicted"/>
<dbReference type="NCBIfam" id="TIGR00163">
    <property type="entry name" value="PS_decarb"/>
    <property type="match status" value="1"/>
</dbReference>
<sequence length="331" mass="37704">MVHEGCYAFLTAAFIKWSHACFILSVARTETHQPGRSTVTPTTLLHRLTRWERLNFLLTNRIPRRWATLFMGRFSRIRHPWIKKPCMGLWQFFAGDLRLEEAEKTEFDSMHDCFVRALRPGMRPLDPDPARLVSPCDGIIGAMGETNGTQVFQAKGYPYDLAELLGDDTLAERYRNGSFLTLRITASMYHRFHAPDACQLHQIRYISGDTWNVNPVALKRVEKLFCRNERAILELHLPPAKTGDEPASILLVPVAAILVASIRLYALEYPLNLRYEGANHIPCSTQYERGEEMGYFEQGSTIIVLTGPELTLHPALQEGQTIHMGEPVLNR</sequence>
<keyword evidence="9" id="KW-0456">Lyase</keyword>
<evidence type="ECO:0000313" key="13">
    <source>
        <dbReference type="EMBL" id="PAU79732.1"/>
    </source>
</evidence>
<evidence type="ECO:0000256" key="10">
    <source>
        <dbReference type="ARBA" id="ARBA00023264"/>
    </source>
</evidence>
<evidence type="ECO:0000256" key="3">
    <source>
        <dbReference type="ARBA" id="ARBA00012243"/>
    </source>
</evidence>
<reference evidence="13 14" key="1">
    <citation type="submission" date="2017-08" db="EMBL/GenBank/DDBJ databases">
        <title>Halovibrio sewagensis sp. nov., isolated from wastewater of high salinity.</title>
        <authorList>
            <person name="Dong X."/>
            <person name="Zhang G."/>
        </authorList>
    </citation>
    <scope>NUCLEOTIDE SEQUENCE [LARGE SCALE GENOMIC DNA]</scope>
    <source>
        <strain evidence="13 14">YL5-2</strain>
    </source>
</reference>
<dbReference type="InterPro" id="IPR003817">
    <property type="entry name" value="PS_Dcarbxylase"/>
</dbReference>
<dbReference type="GO" id="GO:0006646">
    <property type="term" value="P:phosphatidylethanolamine biosynthetic process"/>
    <property type="evidence" value="ECO:0007669"/>
    <property type="project" value="UniProtKB-UniPathway"/>
</dbReference>
<evidence type="ECO:0000256" key="2">
    <source>
        <dbReference type="ARBA" id="ARBA00005189"/>
    </source>
</evidence>
<keyword evidence="8" id="KW-0594">Phospholipid biosynthesis</keyword>